<evidence type="ECO:0000256" key="1">
    <source>
        <dbReference type="SAM" id="MobiDB-lite"/>
    </source>
</evidence>
<gene>
    <name evidence="2" type="ORF">BDZ83DRAFT_607159</name>
</gene>
<reference evidence="2" key="1">
    <citation type="submission" date="2021-12" db="EMBL/GenBank/DDBJ databases">
        <title>Comparative genomics, transcriptomics and evolutionary studies reveal genomic signatures of adaptation to plant cell wall in hemibiotrophic fungi.</title>
        <authorList>
            <consortium name="DOE Joint Genome Institute"/>
            <person name="Baroncelli R."/>
            <person name="Diaz J.F."/>
            <person name="Benocci T."/>
            <person name="Peng M."/>
            <person name="Battaglia E."/>
            <person name="Haridas S."/>
            <person name="Andreopoulos W."/>
            <person name="Labutti K."/>
            <person name="Pangilinan J."/>
            <person name="Floch G.L."/>
            <person name="Makela M.R."/>
            <person name="Henrissat B."/>
            <person name="Grigoriev I.V."/>
            <person name="Crouch J.A."/>
            <person name="De Vries R.P."/>
            <person name="Sukno S.A."/>
            <person name="Thon M.R."/>
        </authorList>
    </citation>
    <scope>NUCLEOTIDE SEQUENCE</scope>
    <source>
        <strain evidence="2">CBS 112980</strain>
    </source>
</reference>
<feature type="compositionally biased region" description="Polar residues" evidence="1">
    <location>
        <begin position="52"/>
        <end position="62"/>
    </location>
</feature>
<name>A0AAD8XKW8_GLOAC</name>
<dbReference type="AlphaFoldDB" id="A0AAD8XKW8"/>
<dbReference type="RefSeq" id="XP_060369269.1">
    <property type="nucleotide sequence ID" value="XM_060507411.1"/>
</dbReference>
<keyword evidence="3" id="KW-1185">Reference proteome</keyword>
<organism evidence="2 3">
    <name type="scientific">Glomerella acutata</name>
    <name type="common">Colletotrichum acutatum</name>
    <dbReference type="NCBI Taxonomy" id="27357"/>
    <lineage>
        <taxon>Eukaryota</taxon>
        <taxon>Fungi</taxon>
        <taxon>Dikarya</taxon>
        <taxon>Ascomycota</taxon>
        <taxon>Pezizomycotina</taxon>
        <taxon>Sordariomycetes</taxon>
        <taxon>Hypocreomycetidae</taxon>
        <taxon>Glomerellales</taxon>
        <taxon>Glomerellaceae</taxon>
        <taxon>Colletotrichum</taxon>
        <taxon>Colletotrichum acutatum species complex</taxon>
    </lineage>
</organism>
<dbReference type="Proteomes" id="UP001244207">
    <property type="component" value="Unassembled WGS sequence"/>
</dbReference>
<protein>
    <submittedName>
        <fullName evidence="2">Uncharacterized protein</fullName>
    </submittedName>
</protein>
<sequence>MRGGKGEREREREREREKKRSVVSQLRVQPTIHQNPNCRTGPDAQHTRADGFTTTPTHPAGG</sequence>
<accession>A0AAD8XKW8</accession>
<dbReference type="EMBL" id="JAHMHS010000013">
    <property type="protein sequence ID" value="KAK1729214.1"/>
    <property type="molecule type" value="Genomic_DNA"/>
</dbReference>
<comment type="caution">
    <text evidence="2">The sequence shown here is derived from an EMBL/GenBank/DDBJ whole genome shotgun (WGS) entry which is preliminary data.</text>
</comment>
<evidence type="ECO:0000313" key="2">
    <source>
        <dbReference type="EMBL" id="KAK1729214.1"/>
    </source>
</evidence>
<evidence type="ECO:0000313" key="3">
    <source>
        <dbReference type="Proteomes" id="UP001244207"/>
    </source>
</evidence>
<proteinExistence type="predicted"/>
<feature type="region of interest" description="Disordered" evidence="1">
    <location>
        <begin position="1"/>
        <end position="62"/>
    </location>
</feature>
<dbReference type="GeneID" id="85391310"/>
<feature type="compositionally biased region" description="Polar residues" evidence="1">
    <location>
        <begin position="22"/>
        <end position="38"/>
    </location>
</feature>
<feature type="compositionally biased region" description="Basic and acidic residues" evidence="1">
    <location>
        <begin position="1"/>
        <end position="20"/>
    </location>
</feature>